<reference evidence="11" key="1">
    <citation type="journal article" date="2023" name="PhytoFront">
        <title>Draft Genome Resources of Seven Strains of Tilletia horrida, Causal Agent of Kernel Smut of Rice.</title>
        <authorList>
            <person name="Khanal S."/>
            <person name="Antony Babu S."/>
            <person name="Zhou X.G."/>
        </authorList>
    </citation>
    <scope>NUCLEOTIDE SEQUENCE</scope>
    <source>
        <strain evidence="11">TX6</strain>
    </source>
</reference>
<feature type="compositionally biased region" description="Basic and acidic residues" evidence="9">
    <location>
        <begin position="708"/>
        <end position="724"/>
    </location>
</feature>
<protein>
    <recommendedName>
        <fullName evidence="8">Mediator of RNA polymerase II transcription subunit 13</fullName>
    </recommendedName>
    <alternativeName>
        <fullName evidence="8">Mediator complex subunit 13</fullName>
    </alternativeName>
</protein>
<feature type="region of interest" description="Disordered" evidence="9">
    <location>
        <begin position="1464"/>
        <end position="1488"/>
    </location>
</feature>
<gene>
    <name evidence="11" type="ORF">OC846_005377</name>
</gene>
<organism evidence="11 12">
    <name type="scientific">Tilletia horrida</name>
    <dbReference type="NCBI Taxonomy" id="155126"/>
    <lineage>
        <taxon>Eukaryota</taxon>
        <taxon>Fungi</taxon>
        <taxon>Dikarya</taxon>
        <taxon>Basidiomycota</taxon>
        <taxon>Ustilaginomycotina</taxon>
        <taxon>Exobasidiomycetes</taxon>
        <taxon>Tilletiales</taxon>
        <taxon>Tilletiaceae</taxon>
        <taxon>Tilletia</taxon>
    </lineage>
</organism>
<feature type="region of interest" description="Disordered" evidence="9">
    <location>
        <begin position="2131"/>
        <end position="2177"/>
    </location>
</feature>
<dbReference type="Pfam" id="PF06333">
    <property type="entry name" value="Med13_C"/>
    <property type="match status" value="1"/>
</dbReference>
<evidence type="ECO:0000256" key="6">
    <source>
        <dbReference type="ARBA" id="ARBA00023163"/>
    </source>
</evidence>
<feature type="compositionally biased region" description="Polar residues" evidence="9">
    <location>
        <begin position="495"/>
        <end position="504"/>
    </location>
</feature>
<feature type="compositionally biased region" description="Low complexity" evidence="9">
    <location>
        <begin position="58"/>
        <end position="73"/>
    </location>
</feature>
<feature type="domain" description="Mediator complex subunit Med13 C-terminal" evidence="10">
    <location>
        <begin position="1836"/>
        <end position="2097"/>
    </location>
</feature>
<feature type="region of interest" description="Disordered" evidence="9">
    <location>
        <begin position="1171"/>
        <end position="1220"/>
    </location>
</feature>
<feature type="compositionally biased region" description="Polar residues" evidence="9">
    <location>
        <begin position="1039"/>
        <end position="1052"/>
    </location>
</feature>
<name>A0AAN6GKK8_9BASI</name>
<feature type="compositionally biased region" description="Low complexity" evidence="9">
    <location>
        <begin position="2217"/>
        <end position="2227"/>
    </location>
</feature>
<keyword evidence="6 8" id="KW-0804">Transcription</keyword>
<evidence type="ECO:0000256" key="1">
    <source>
        <dbReference type="ARBA" id="ARBA00004123"/>
    </source>
</evidence>
<evidence type="ECO:0000256" key="3">
    <source>
        <dbReference type="ARBA" id="ARBA00022491"/>
    </source>
</evidence>
<evidence type="ECO:0000256" key="2">
    <source>
        <dbReference type="ARBA" id="ARBA00009354"/>
    </source>
</evidence>
<feature type="region of interest" description="Disordered" evidence="9">
    <location>
        <begin position="403"/>
        <end position="527"/>
    </location>
</feature>
<feature type="compositionally biased region" description="Polar residues" evidence="9">
    <location>
        <begin position="204"/>
        <end position="220"/>
    </location>
</feature>
<feature type="compositionally biased region" description="Low complexity" evidence="9">
    <location>
        <begin position="2026"/>
        <end position="2045"/>
    </location>
</feature>
<accession>A0AAN6GKK8</accession>
<comment type="subcellular location">
    <subcellularLocation>
        <location evidence="1 8">Nucleus</location>
    </subcellularLocation>
</comment>
<feature type="compositionally biased region" description="Basic residues" evidence="9">
    <location>
        <begin position="2131"/>
        <end position="2145"/>
    </location>
</feature>
<keyword evidence="4 8" id="KW-0805">Transcription regulation</keyword>
<evidence type="ECO:0000259" key="10">
    <source>
        <dbReference type="Pfam" id="PF06333"/>
    </source>
</evidence>
<feature type="region of interest" description="Disordered" evidence="9">
    <location>
        <begin position="2023"/>
        <end position="2072"/>
    </location>
</feature>
<proteinExistence type="inferred from homology"/>
<feature type="compositionally biased region" description="Gly residues" evidence="9">
    <location>
        <begin position="2246"/>
        <end position="2255"/>
    </location>
</feature>
<feature type="region of interest" description="Disordered" evidence="9">
    <location>
        <begin position="1239"/>
        <end position="1259"/>
    </location>
</feature>
<feature type="region of interest" description="Disordered" evidence="9">
    <location>
        <begin position="110"/>
        <end position="136"/>
    </location>
</feature>
<evidence type="ECO:0000256" key="9">
    <source>
        <dbReference type="SAM" id="MobiDB-lite"/>
    </source>
</evidence>
<feature type="region of interest" description="Disordered" evidence="9">
    <location>
        <begin position="1021"/>
        <end position="1059"/>
    </location>
</feature>
<evidence type="ECO:0000313" key="12">
    <source>
        <dbReference type="Proteomes" id="UP001176517"/>
    </source>
</evidence>
<keyword evidence="7 8" id="KW-0539">Nucleus</keyword>
<dbReference type="GO" id="GO:0006357">
    <property type="term" value="P:regulation of transcription by RNA polymerase II"/>
    <property type="evidence" value="ECO:0007669"/>
    <property type="project" value="InterPro"/>
</dbReference>
<comment type="caution">
    <text evidence="11">The sequence shown here is derived from an EMBL/GenBank/DDBJ whole genome shotgun (WGS) entry which is preliminary data.</text>
</comment>
<sequence length="2386" mass="256497">MNAPRPPRPRLPHAPVHAAHTLTNIVHLPWTAAPAASTHHNPDDHKHAYGTPAAFPHAPLSATSTPAPSSTTPILGDPGSTTPKQSSRASSRPDIYVEFAWQKYELKQGQEDSNECASSSSSSSSSSQREGISTSQHQRIAEIRNLLHQCAYLEARLPRQDDKVPQQSNLFSTSRHQSLFAGHYLEDRLMHTFEWPSPSERHQSSASGLTASAVTNSTGSSRKRRRTADIKDARRGSSSKETTSQQRTEGTIQTNSSGSNHAYSSAGLPALWIFQAVIMSSSLRRADGKDFKGKGKERAYDDRIPNGFDFEDSDDAAQEIAGLRNLISTRLALNFDLKLSGQLNPRSLSLYPHLALESLSNPAMLQPQRKYRLPHSLLQRALQERLTMDFIAGRAWDNRLIPPDKVPKDTKRDEDTTNVTATAAMKQEVKLEEVPSEVKEMELSPRTLERMRSATLLSSSEEGEVSDGEDGEIQEDEEEKPATHAVENGVETDQDLANGNAQTETRPDAWKRGPVRAPTLPKGLGPSPTFPIRFGSLVLMLPRHGLEPDSGPSSPWLSSPTQQSVLCIRFRVNAGPEALAVNILPSYAWLTCLAGQVRCDRALPIADGDEEAQAEHGNDSSGEQSQVRAGDRVWMAPMGFGSPAQERKWLRACMPGPRGVFPDQDKANSTLPDQHTAEFVGELPQHLNELISKQDESVGHTPSDDLASPDKEQGESDNHTRTDRTSGWWLPDSLRTKLSANGVDIDMLGTIPRWAVLRMPKQQAVKADVPSTEDGEAVSLAGSDPRSSAEGQAEVLKKMDDGPGPLATLTEDQDVAHDVQSRYGEGAFLWPLGLCFVLPAWMSPKPKSEASAKAKLQSDKVLPFEEVRGQPIYLPPKQLTTVNITEILAKASGLAKYQQDGHSSDLSFGQRTPMLDPPSNPPHAILADECNDADAQAAHLSSGRPEAQIDRSFGLPKKRVPPVSNVYAARFDTAQTQLAGMAQNANLMNGSQAMVPRPAQVMSSSNDDDIWNNVLGVMGSEGFETNTNESNPAVGHSAPGQTQTTTLGTSNAHPLPNGRRDMDAFDAMDLVTEDDFSFFDNVADFDFGALDAASVSMDHNPLTLADPTAVPFLNAVTMMSNPGVGMGEVLGNGSAIPVPTDSDMMMLNNGGVVTSSMPDLSMAGPVSLDTGPSQMGTDHPSMPGFTPSSLTADSSPAFGLNGQNSGKTPRTPFSPTGDVVDQTVSIHPGSGFLSIKQQQQLSDLHAGQPSAQYSDLQRHSQLDGSEFAARDLLSYLKSGDRHEKPDPKQMQDKYESGKFAIQEITLPSPAPAPKAILPVADVEAKHVVAAPRTPTTQRSRFITRRGLSKTLLQLTPTKRDTFAKGSVWTKSGQIGTRGPLLARIQDLNRGTDEGSESGTMDLMSDSDSDSVSSKDSQLDDPDTISRTRAQMRINHLLLKAEELMEASAFQMFGGRQIAEEAEYSVEDGKVGASGSSRKSTAEEDSENQEIWRRTVLESLVLNAPLRAQALAQQCDSLTLPVVPWHESAALLERLAAALVGSSTDLSALLLMGLISPPPFSFRPEPTILDLTNAFGSSGSLPADSEGGVDALEPPYIMTGCQGYVTRIAPSALRFWDKLGLSAVGGPKHVAPFVLQLDVSDHLNSSAVKWLERIDSLFKTYGLGSHTPNHHSILRLSDGTAIEIAEVLGVMAMDTAQQERWEETMVSIFDTLKAHASESSHLVVYVVGDPAWPMRWQGLARMREDLEGICRQRLGSQGWHLHVRGVPQMLIFEGGAAPLGAGGRNSFDLRRFAFSVYDSLQRAVARTTAQAKPTLARASSSAWNPSGPELELVQYHAFTLAPLYQRHMLEISLEWPLTSRDVVDRGLLLHVGYELRAARGLVVLSMMDQRGQASLLDAWKAKDSLTEDLLLIWLKAVQFARRASVAWRYVICKSTPMNLEEVLAWSALDRLGVLRGPGIIDVTLACVDTDTPLNVLPTQDAPSGYATGGAPLPGSILFDSSNFSYALYPSYRLTLPAPIFPSRYANQQQQQQQQQQHQQSASSQQSVHNHKQSSSTQRYQARPTTEDEQQQPGELLALTSSATIRIPRHTDYSTGSTGTFSTQVFSVPAHKKAQHVLWLHILQVYSRFSQHQQHHLHHHHHHHHHTGQAFSSSADGSGSVRSGRDTGSGGGSGNLHLSKHGGVGGVAAVGGGMSGAGGGVGSEAGLLDPFLSSLYGGRGSSSAASSSSSRKRSQFSKGAATRHGSPLPGGGGGGGVAAANQSLSSGAEYGSVGSSHVFPGSPSAGHMFSATTPSIGTTGAHAAAAAAAAAASANAAARASLGWRVRDITQSMHELQLLSSERYCLSEPASLLPAHLALLHVAAPALASYGPMKASSSSSSSTSSSSS</sequence>
<feature type="region of interest" description="Disordered" evidence="9">
    <location>
        <begin position="695"/>
        <end position="729"/>
    </location>
</feature>
<feature type="compositionally biased region" description="Polar residues" evidence="9">
    <location>
        <begin position="79"/>
        <end position="90"/>
    </location>
</feature>
<feature type="region of interest" description="Disordered" evidence="9">
    <location>
        <begin position="35"/>
        <end position="91"/>
    </location>
</feature>
<keyword evidence="3 8" id="KW-0678">Repressor</keyword>
<dbReference type="GO" id="GO:0003712">
    <property type="term" value="F:transcription coregulator activity"/>
    <property type="evidence" value="ECO:0007669"/>
    <property type="project" value="InterPro"/>
</dbReference>
<dbReference type="Proteomes" id="UP001176517">
    <property type="component" value="Unassembled WGS sequence"/>
</dbReference>
<dbReference type="EMBL" id="JAPDMZ010000203">
    <property type="protein sequence ID" value="KAK0546176.1"/>
    <property type="molecule type" value="Genomic_DNA"/>
</dbReference>
<feature type="region of interest" description="Disordered" evidence="9">
    <location>
        <begin position="1388"/>
        <end position="1425"/>
    </location>
</feature>
<feature type="compositionally biased region" description="Polar residues" evidence="9">
    <location>
        <begin position="239"/>
        <end position="260"/>
    </location>
</feature>
<feature type="compositionally biased region" description="Low complexity" evidence="9">
    <location>
        <begin position="1401"/>
        <end position="1415"/>
    </location>
</feature>
<evidence type="ECO:0000256" key="8">
    <source>
        <dbReference type="RuleBase" id="RU364134"/>
    </source>
</evidence>
<keyword evidence="5 8" id="KW-0010">Activator</keyword>
<feature type="compositionally biased region" description="Basic and acidic residues" evidence="9">
    <location>
        <begin position="405"/>
        <end position="415"/>
    </location>
</feature>
<evidence type="ECO:0000313" key="11">
    <source>
        <dbReference type="EMBL" id="KAK0546176.1"/>
    </source>
</evidence>
<evidence type="ECO:0000256" key="5">
    <source>
        <dbReference type="ARBA" id="ARBA00023159"/>
    </source>
</evidence>
<feature type="compositionally biased region" description="Basic and acidic residues" evidence="9">
    <location>
        <begin position="427"/>
        <end position="452"/>
    </location>
</feature>
<evidence type="ECO:0000256" key="7">
    <source>
        <dbReference type="ARBA" id="ARBA00023242"/>
    </source>
</evidence>
<feature type="compositionally biased region" description="Low complexity" evidence="9">
    <location>
        <begin position="118"/>
        <end position="127"/>
    </location>
</feature>
<feature type="compositionally biased region" description="Low complexity" evidence="9">
    <location>
        <begin position="2146"/>
        <end position="2160"/>
    </location>
</feature>
<feature type="region of interest" description="Disordered" evidence="9">
    <location>
        <begin position="2217"/>
        <end position="2258"/>
    </location>
</feature>
<keyword evidence="12" id="KW-1185">Reference proteome</keyword>
<dbReference type="InterPro" id="IPR009401">
    <property type="entry name" value="Med13_C"/>
</dbReference>
<comment type="function">
    <text evidence="8">Component of the SRB8-11 complex. The SRB8-11 complex is a regulatory module of the Mediator complex which is itself involved in regulation of basal and activated RNA polymerase II-dependent transcription. The SRB8-11 complex may be involved in the transcriptional repression of a subset of genes regulated by Mediator. It may inhibit the association of the Mediator complex with RNA polymerase II to form the holoenzyme complex.</text>
</comment>
<evidence type="ECO:0000256" key="4">
    <source>
        <dbReference type="ARBA" id="ARBA00023015"/>
    </source>
</evidence>
<feature type="region of interest" description="Disordered" evidence="9">
    <location>
        <begin position="765"/>
        <end position="788"/>
    </location>
</feature>
<comment type="subunit">
    <text evidence="8">Component of the SRB8-11 complex, which itself associates with the Mediator complex.</text>
</comment>
<feature type="compositionally biased region" description="Polar residues" evidence="9">
    <location>
        <begin position="2051"/>
        <end position="2062"/>
    </location>
</feature>
<dbReference type="GO" id="GO:0016592">
    <property type="term" value="C:mediator complex"/>
    <property type="evidence" value="ECO:0007669"/>
    <property type="project" value="InterPro"/>
</dbReference>
<comment type="similarity">
    <text evidence="2 8">Belongs to the Mediator complex subunit 13 family.</text>
</comment>
<feature type="compositionally biased region" description="Acidic residues" evidence="9">
    <location>
        <begin position="461"/>
        <end position="479"/>
    </location>
</feature>
<feature type="compositionally biased region" description="Polar residues" evidence="9">
    <location>
        <begin position="1201"/>
        <end position="1214"/>
    </location>
</feature>
<feature type="region of interest" description="Disordered" evidence="9">
    <location>
        <begin position="196"/>
        <end position="260"/>
    </location>
</feature>